<dbReference type="GO" id="GO:0000271">
    <property type="term" value="P:polysaccharide biosynthetic process"/>
    <property type="evidence" value="ECO:0007669"/>
    <property type="project" value="InterPro"/>
</dbReference>
<keyword evidence="3 5" id="KW-1133">Transmembrane helix</keyword>
<name>A0A364JWJ9_9HYPH</name>
<keyword evidence="4 5" id="KW-0472">Membrane</keyword>
<evidence type="ECO:0000256" key="3">
    <source>
        <dbReference type="ARBA" id="ARBA00022989"/>
    </source>
</evidence>
<comment type="caution">
    <text evidence="7">The sequence shown here is derived from an EMBL/GenBank/DDBJ whole genome shotgun (WGS) entry which is preliminary data.</text>
</comment>
<evidence type="ECO:0000256" key="4">
    <source>
        <dbReference type="ARBA" id="ARBA00023136"/>
    </source>
</evidence>
<evidence type="ECO:0000259" key="6">
    <source>
        <dbReference type="Pfam" id="PF04138"/>
    </source>
</evidence>
<dbReference type="GO" id="GO:0016020">
    <property type="term" value="C:membrane"/>
    <property type="evidence" value="ECO:0007669"/>
    <property type="project" value="UniProtKB-SubCell"/>
</dbReference>
<dbReference type="Proteomes" id="UP000249453">
    <property type="component" value="Unassembled WGS sequence"/>
</dbReference>
<evidence type="ECO:0000313" key="8">
    <source>
        <dbReference type="Proteomes" id="UP000249453"/>
    </source>
</evidence>
<evidence type="ECO:0000313" key="7">
    <source>
        <dbReference type="EMBL" id="RAK31021.1"/>
    </source>
</evidence>
<feature type="transmembrane region" description="Helical" evidence="5">
    <location>
        <begin position="17"/>
        <end position="34"/>
    </location>
</feature>
<gene>
    <name evidence="7" type="ORF">C7374_103158</name>
</gene>
<dbReference type="AlphaFoldDB" id="A0A364JWJ9"/>
<feature type="transmembrane region" description="Helical" evidence="5">
    <location>
        <begin position="40"/>
        <end position="63"/>
    </location>
</feature>
<evidence type="ECO:0000256" key="5">
    <source>
        <dbReference type="SAM" id="Phobius"/>
    </source>
</evidence>
<dbReference type="EMBL" id="QLMK01000003">
    <property type="protein sequence ID" value="RAK31021.1"/>
    <property type="molecule type" value="Genomic_DNA"/>
</dbReference>
<feature type="transmembrane region" description="Helical" evidence="5">
    <location>
        <begin position="75"/>
        <end position="104"/>
    </location>
</feature>
<evidence type="ECO:0000256" key="1">
    <source>
        <dbReference type="ARBA" id="ARBA00004141"/>
    </source>
</evidence>
<protein>
    <submittedName>
        <fullName evidence="7">Putative flippase GtrA</fullName>
    </submittedName>
</protein>
<keyword evidence="2 5" id="KW-0812">Transmembrane</keyword>
<dbReference type="InterPro" id="IPR007267">
    <property type="entry name" value="GtrA_DPMS_TM"/>
</dbReference>
<evidence type="ECO:0000256" key="2">
    <source>
        <dbReference type="ARBA" id="ARBA00022692"/>
    </source>
</evidence>
<comment type="subcellular location">
    <subcellularLocation>
        <location evidence="1">Membrane</location>
        <topology evidence="1">Multi-pass membrane protein</topology>
    </subcellularLocation>
</comment>
<feature type="domain" description="GtrA/DPMS transmembrane" evidence="6">
    <location>
        <begin position="19"/>
        <end position="139"/>
    </location>
</feature>
<keyword evidence="8" id="KW-1185">Reference proteome</keyword>
<accession>A0A364JWJ9</accession>
<proteinExistence type="predicted"/>
<dbReference type="Pfam" id="PF04138">
    <property type="entry name" value="GtrA_DPMS_TM"/>
    <property type="match status" value="1"/>
</dbReference>
<reference evidence="7 8" key="1">
    <citation type="submission" date="2018-06" db="EMBL/GenBank/DDBJ databases">
        <title>Genomic Encyclopedia of Type Strains, Phase IV (KMG-IV): sequencing the most valuable type-strain genomes for metagenomic binning, comparative biology and taxonomic classification.</title>
        <authorList>
            <person name="Goeker M."/>
        </authorList>
    </citation>
    <scope>NUCLEOTIDE SEQUENCE [LARGE SCALE GENOMIC DNA]</scope>
    <source>
        <strain evidence="7 8">DSM 26720</strain>
    </source>
</reference>
<sequence>MLLPWLGRESPSNMTQLVRFLLLGGTAAAINWIVRFPLSLFLPFPAAVFVAYLIGMTAGFTLYRSYVFPGSSLPLGVQIGLFLVVNSVGAVIVLAVSLALLNIAFPAFGDVPFAEALAHGTGIGVGAAANFIGHKYLTFRITPFARAKSEPSLRD</sequence>
<organism evidence="7 8">
    <name type="scientific">Falsochrobactrum ovis</name>
    <dbReference type="NCBI Taxonomy" id="1293442"/>
    <lineage>
        <taxon>Bacteria</taxon>
        <taxon>Pseudomonadati</taxon>
        <taxon>Pseudomonadota</taxon>
        <taxon>Alphaproteobacteria</taxon>
        <taxon>Hyphomicrobiales</taxon>
        <taxon>Brucellaceae</taxon>
        <taxon>Falsochrobactrum</taxon>
    </lineage>
</organism>